<dbReference type="KEGG" id="smai:EXU30_09900"/>
<evidence type="ECO:0000256" key="2">
    <source>
        <dbReference type="ARBA" id="ARBA00007069"/>
    </source>
</evidence>
<feature type="domain" description="ABC transmembrane type-1" evidence="11">
    <location>
        <begin position="93"/>
        <end position="299"/>
    </location>
</feature>
<evidence type="ECO:0000313" key="12">
    <source>
        <dbReference type="EMBL" id="QBF82970.1"/>
    </source>
</evidence>
<keyword evidence="8 9" id="KW-0472">Membrane</keyword>
<feature type="transmembrane region" description="Helical" evidence="9">
    <location>
        <begin position="156"/>
        <end position="181"/>
    </location>
</feature>
<dbReference type="InterPro" id="IPR000515">
    <property type="entry name" value="MetI-like"/>
</dbReference>
<evidence type="ECO:0000259" key="11">
    <source>
        <dbReference type="PROSITE" id="PS50928"/>
    </source>
</evidence>
<dbReference type="PROSITE" id="PS50928">
    <property type="entry name" value="ABC_TM1"/>
    <property type="match status" value="1"/>
</dbReference>
<keyword evidence="6 9" id="KW-0812">Transmembrane</keyword>
<dbReference type="InterPro" id="IPR035906">
    <property type="entry name" value="MetI-like_sf"/>
</dbReference>
<dbReference type="GO" id="GO:0035435">
    <property type="term" value="P:phosphate ion transmembrane transport"/>
    <property type="evidence" value="ECO:0007669"/>
    <property type="project" value="InterPro"/>
</dbReference>
<sequence>MASSTNTQSIQSNQTSSSANATSSGKLSVKQLARKRKDSALLAGVWAAAGLTIIFMLWVVWHILSNGLSHVSWEFITGAYTRIGEASGIWAMIVSTIYMVALSLAIAAPISIMTAIYLTEYAKPGSKLVKAIRFCIESLAGIPSIVYGLFGMTFFVTVLGLGFSIISGALTLSILILPVIIRTTEEALLAVPMAYREGGFALGSSKIYTIWRLILPSALPGIVTSIILSTGRVIGESAPVFLTAGMVTQIPDSVFESGRTLTVHLYKLTQELFTQHEWDQAYATATILIVLVLLLNLATKLIAARFDKHSH</sequence>
<dbReference type="CDD" id="cd06261">
    <property type="entry name" value="TM_PBP2"/>
    <property type="match status" value="1"/>
</dbReference>
<dbReference type="GO" id="GO:0005315">
    <property type="term" value="F:phosphate transmembrane transporter activity"/>
    <property type="evidence" value="ECO:0007669"/>
    <property type="project" value="InterPro"/>
</dbReference>
<feature type="region of interest" description="Disordered" evidence="10">
    <location>
        <begin position="1"/>
        <end position="22"/>
    </location>
</feature>
<keyword evidence="13" id="KW-1185">Reference proteome</keyword>
<evidence type="ECO:0000256" key="5">
    <source>
        <dbReference type="ARBA" id="ARBA00022475"/>
    </source>
</evidence>
<keyword evidence="5 9" id="KW-1003">Cell membrane</keyword>
<accession>A0A411PHX9</accession>
<proteinExistence type="inferred from homology"/>
<reference evidence="12 13" key="1">
    <citation type="submission" date="2019-02" db="EMBL/GenBank/DDBJ databases">
        <title>Shewanella sp. D4-2 isolated from Dokdo Island.</title>
        <authorList>
            <person name="Baek K."/>
        </authorList>
    </citation>
    <scope>NUCLEOTIDE SEQUENCE [LARGE SCALE GENOMIC DNA]</scope>
    <source>
        <strain evidence="12 13">D4-2</strain>
    </source>
</reference>
<dbReference type="PANTHER" id="PTHR43470:SF3">
    <property type="entry name" value="PHOSPHATE TRANSPORT SYSTEM PERMEASE PROTEIN PSTA-RELATED"/>
    <property type="match status" value="1"/>
</dbReference>
<dbReference type="AlphaFoldDB" id="A0A411PHX9"/>
<feature type="transmembrane region" description="Helical" evidence="9">
    <location>
        <begin position="131"/>
        <end position="150"/>
    </location>
</feature>
<organism evidence="12 13">
    <name type="scientific">Shewanella maritima</name>
    <dbReference type="NCBI Taxonomy" id="2520507"/>
    <lineage>
        <taxon>Bacteria</taxon>
        <taxon>Pseudomonadati</taxon>
        <taxon>Pseudomonadota</taxon>
        <taxon>Gammaproteobacteria</taxon>
        <taxon>Alteromonadales</taxon>
        <taxon>Shewanellaceae</taxon>
        <taxon>Shewanella</taxon>
    </lineage>
</organism>
<evidence type="ECO:0000256" key="9">
    <source>
        <dbReference type="RuleBase" id="RU363043"/>
    </source>
</evidence>
<comment type="subcellular location">
    <subcellularLocation>
        <location evidence="9">Cell inner membrane</location>
        <topology evidence="9">Multi-pass membrane protein</topology>
    </subcellularLocation>
    <subcellularLocation>
        <location evidence="1">Cell membrane</location>
        <topology evidence="1">Multi-pass membrane protein</topology>
    </subcellularLocation>
</comment>
<evidence type="ECO:0000256" key="6">
    <source>
        <dbReference type="ARBA" id="ARBA00022692"/>
    </source>
</evidence>
<evidence type="ECO:0000256" key="7">
    <source>
        <dbReference type="ARBA" id="ARBA00022989"/>
    </source>
</evidence>
<dbReference type="PANTHER" id="PTHR43470">
    <property type="entry name" value="PHOSPHATE TRANSPORT SYSTEM PERMEASE PROTEIN PSTA-RELATED"/>
    <property type="match status" value="1"/>
</dbReference>
<dbReference type="EMBL" id="CP036200">
    <property type="protein sequence ID" value="QBF82970.1"/>
    <property type="molecule type" value="Genomic_DNA"/>
</dbReference>
<dbReference type="SUPFAM" id="SSF161098">
    <property type="entry name" value="MetI-like"/>
    <property type="match status" value="1"/>
</dbReference>
<evidence type="ECO:0000256" key="3">
    <source>
        <dbReference type="ARBA" id="ARBA00016864"/>
    </source>
</evidence>
<dbReference type="Gene3D" id="1.10.3720.10">
    <property type="entry name" value="MetI-like"/>
    <property type="match status" value="1"/>
</dbReference>
<dbReference type="OrthoDB" id="9807065at2"/>
<dbReference type="Pfam" id="PF00528">
    <property type="entry name" value="BPD_transp_1"/>
    <property type="match status" value="1"/>
</dbReference>
<feature type="transmembrane region" description="Helical" evidence="9">
    <location>
        <begin position="89"/>
        <end position="119"/>
    </location>
</feature>
<comment type="similarity">
    <text evidence="2 9">Belongs to the binding-protein-dependent transport system permease family. CysTW subfamily.</text>
</comment>
<name>A0A411PHX9_9GAMM</name>
<evidence type="ECO:0000256" key="4">
    <source>
        <dbReference type="ARBA" id="ARBA00022448"/>
    </source>
</evidence>
<evidence type="ECO:0000256" key="8">
    <source>
        <dbReference type="ARBA" id="ARBA00023136"/>
    </source>
</evidence>
<keyword evidence="4" id="KW-0813">Transport</keyword>
<feature type="transmembrane region" description="Helical" evidence="9">
    <location>
        <begin position="213"/>
        <end position="234"/>
    </location>
</feature>
<dbReference type="Proteomes" id="UP000291106">
    <property type="component" value="Chromosome"/>
</dbReference>
<evidence type="ECO:0000313" key="13">
    <source>
        <dbReference type="Proteomes" id="UP000291106"/>
    </source>
</evidence>
<protein>
    <recommendedName>
        <fullName evidence="3 9">Phosphate transport system permease protein PstA</fullName>
    </recommendedName>
</protein>
<feature type="transmembrane region" description="Helical" evidence="9">
    <location>
        <begin position="281"/>
        <end position="303"/>
    </location>
</feature>
<evidence type="ECO:0000256" key="10">
    <source>
        <dbReference type="SAM" id="MobiDB-lite"/>
    </source>
</evidence>
<dbReference type="InterPro" id="IPR005672">
    <property type="entry name" value="Phosphate_PstA"/>
</dbReference>
<dbReference type="GO" id="GO:0005886">
    <property type="term" value="C:plasma membrane"/>
    <property type="evidence" value="ECO:0007669"/>
    <property type="project" value="UniProtKB-SubCell"/>
</dbReference>
<feature type="transmembrane region" description="Helical" evidence="9">
    <location>
        <begin position="40"/>
        <end position="64"/>
    </location>
</feature>
<evidence type="ECO:0000256" key="1">
    <source>
        <dbReference type="ARBA" id="ARBA00004651"/>
    </source>
</evidence>
<dbReference type="NCBIfam" id="TIGR00974">
    <property type="entry name" value="3a0107s02c"/>
    <property type="match status" value="1"/>
</dbReference>
<gene>
    <name evidence="12" type="primary">pstA</name>
    <name evidence="12" type="ORF">EXU30_09900</name>
</gene>
<keyword evidence="7 9" id="KW-1133">Transmembrane helix</keyword>
<dbReference type="RefSeq" id="WP_130599627.1">
    <property type="nucleotide sequence ID" value="NZ_CP036200.1"/>
</dbReference>